<dbReference type="InterPro" id="IPR050863">
    <property type="entry name" value="CenT-Element_Derived"/>
</dbReference>
<dbReference type="PANTHER" id="PTHR19303:SF73">
    <property type="entry name" value="PROTEIN PDC2"/>
    <property type="match status" value="1"/>
</dbReference>
<protein>
    <submittedName>
        <fullName evidence="2">Tigger transposable element-derived protein 4</fullName>
    </submittedName>
</protein>
<dbReference type="InterPro" id="IPR004875">
    <property type="entry name" value="DDE_SF_endonuclease_dom"/>
</dbReference>
<dbReference type="GO" id="GO:0003677">
    <property type="term" value="F:DNA binding"/>
    <property type="evidence" value="ECO:0007669"/>
    <property type="project" value="TreeGrafter"/>
</dbReference>
<name>A0A4Y2STP5_ARAVE</name>
<gene>
    <name evidence="2" type="primary">Tigd4_148</name>
    <name evidence="2" type="ORF">AVEN_166329_1</name>
</gene>
<evidence type="ECO:0000259" key="1">
    <source>
        <dbReference type="Pfam" id="PF03184"/>
    </source>
</evidence>
<dbReference type="Proteomes" id="UP000499080">
    <property type="component" value="Unassembled WGS sequence"/>
</dbReference>
<reference evidence="2 3" key="1">
    <citation type="journal article" date="2019" name="Sci. Rep.">
        <title>Orb-weaving spider Araneus ventricosus genome elucidates the spidroin gene catalogue.</title>
        <authorList>
            <person name="Kono N."/>
            <person name="Nakamura H."/>
            <person name="Ohtoshi R."/>
            <person name="Moran D.A.P."/>
            <person name="Shinohara A."/>
            <person name="Yoshida Y."/>
            <person name="Fujiwara M."/>
            <person name="Mori M."/>
            <person name="Tomita M."/>
            <person name="Arakawa K."/>
        </authorList>
    </citation>
    <scope>NUCLEOTIDE SEQUENCE [LARGE SCALE GENOMIC DNA]</scope>
</reference>
<dbReference type="OrthoDB" id="10056141at2759"/>
<dbReference type="AlphaFoldDB" id="A0A4Y2STP5"/>
<dbReference type="Pfam" id="PF03184">
    <property type="entry name" value="DDE_1"/>
    <property type="match status" value="1"/>
</dbReference>
<sequence>MSGTEKLPLLATGKSKKPMCFKCIKTLPVTYKNNSKSWMTSSIFEEWLRCLDKQMTIIHRKIVLVIDNCTVHPEIKGLKPITVGYFPPNVTSILQPLDQGAIMSFKRNYRKLLFRRNVSQLDEGEDYKVDILKALHLSKAAWNDVTEKPSRIASAMLVLKSN</sequence>
<evidence type="ECO:0000313" key="3">
    <source>
        <dbReference type="Proteomes" id="UP000499080"/>
    </source>
</evidence>
<dbReference type="EMBL" id="BGPR01024038">
    <property type="protein sequence ID" value="GBN91738.1"/>
    <property type="molecule type" value="Genomic_DNA"/>
</dbReference>
<dbReference type="GO" id="GO:0005634">
    <property type="term" value="C:nucleus"/>
    <property type="evidence" value="ECO:0007669"/>
    <property type="project" value="TreeGrafter"/>
</dbReference>
<comment type="caution">
    <text evidence="2">The sequence shown here is derived from an EMBL/GenBank/DDBJ whole genome shotgun (WGS) entry which is preliminary data.</text>
</comment>
<accession>A0A4Y2STP5</accession>
<organism evidence="2 3">
    <name type="scientific">Araneus ventricosus</name>
    <name type="common">Orbweaver spider</name>
    <name type="synonym">Epeira ventricosa</name>
    <dbReference type="NCBI Taxonomy" id="182803"/>
    <lineage>
        <taxon>Eukaryota</taxon>
        <taxon>Metazoa</taxon>
        <taxon>Ecdysozoa</taxon>
        <taxon>Arthropoda</taxon>
        <taxon>Chelicerata</taxon>
        <taxon>Arachnida</taxon>
        <taxon>Araneae</taxon>
        <taxon>Araneomorphae</taxon>
        <taxon>Entelegynae</taxon>
        <taxon>Araneoidea</taxon>
        <taxon>Araneidae</taxon>
        <taxon>Araneus</taxon>
    </lineage>
</organism>
<dbReference type="PANTHER" id="PTHR19303">
    <property type="entry name" value="TRANSPOSON"/>
    <property type="match status" value="1"/>
</dbReference>
<feature type="domain" description="DDE-1" evidence="1">
    <location>
        <begin position="2"/>
        <end position="148"/>
    </location>
</feature>
<evidence type="ECO:0000313" key="2">
    <source>
        <dbReference type="EMBL" id="GBN91738.1"/>
    </source>
</evidence>
<keyword evidence="3" id="KW-1185">Reference proteome</keyword>
<proteinExistence type="predicted"/>